<organism evidence="8 9">
    <name type="scientific">Sorangium cellulosum So0157-2</name>
    <dbReference type="NCBI Taxonomy" id="1254432"/>
    <lineage>
        <taxon>Bacteria</taxon>
        <taxon>Pseudomonadati</taxon>
        <taxon>Myxococcota</taxon>
        <taxon>Polyangia</taxon>
        <taxon>Polyangiales</taxon>
        <taxon>Polyangiaceae</taxon>
        <taxon>Sorangium</taxon>
    </lineage>
</organism>
<dbReference type="PRINTS" id="PR00737">
    <property type="entry name" value="GLHYDRLASE16"/>
</dbReference>
<evidence type="ECO:0000259" key="7">
    <source>
        <dbReference type="PROSITE" id="PS51762"/>
    </source>
</evidence>
<keyword evidence="2" id="KW-0732">Signal</keyword>
<keyword evidence="4" id="KW-0326">Glycosidase</keyword>
<dbReference type="PANTHER" id="PTHR10963:SF22">
    <property type="entry name" value="GLYCOSIDASE CRH2-RELATED"/>
    <property type="match status" value="1"/>
</dbReference>
<dbReference type="InterPro" id="IPR013320">
    <property type="entry name" value="ConA-like_dom_sf"/>
</dbReference>
<dbReference type="eggNOG" id="COG2273">
    <property type="taxonomic scope" value="Bacteria"/>
</dbReference>
<feature type="active site" description="Nucleophile" evidence="5">
    <location>
        <position position="148"/>
    </location>
</feature>
<proteinExistence type="inferred from homology"/>
<evidence type="ECO:0000256" key="1">
    <source>
        <dbReference type="ARBA" id="ARBA00006865"/>
    </source>
</evidence>
<evidence type="ECO:0000256" key="5">
    <source>
        <dbReference type="PIRSR" id="PIRSR608264-1"/>
    </source>
</evidence>
<evidence type="ECO:0000313" key="9">
    <source>
        <dbReference type="Proteomes" id="UP000014803"/>
    </source>
</evidence>
<dbReference type="InterPro" id="IPR008263">
    <property type="entry name" value="GH16_AS"/>
</dbReference>
<dbReference type="KEGG" id="scu:SCE1572_20165"/>
<dbReference type="GO" id="GO:0005975">
    <property type="term" value="P:carbohydrate metabolic process"/>
    <property type="evidence" value="ECO:0007669"/>
    <property type="project" value="InterPro"/>
</dbReference>
<accession>S4XW73</accession>
<name>S4XW73_SORCE</name>
<dbReference type="Pfam" id="PF00722">
    <property type="entry name" value="Glyco_hydro_16"/>
    <property type="match status" value="1"/>
</dbReference>
<dbReference type="RefSeq" id="WP_020735968.1">
    <property type="nucleotide sequence ID" value="NC_021658.1"/>
</dbReference>
<dbReference type="Proteomes" id="UP000014803">
    <property type="component" value="Chromosome"/>
</dbReference>
<dbReference type="InterPro" id="IPR000757">
    <property type="entry name" value="Beta-glucanase-like"/>
</dbReference>
<dbReference type="HOGENOM" id="CLU_921022_0_0_7"/>
<dbReference type="PATRIC" id="fig|1254432.3.peg.4551"/>
<dbReference type="InterPro" id="IPR050546">
    <property type="entry name" value="Glycosyl_Hydrlase_16"/>
</dbReference>
<feature type="domain" description="GH16" evidence="7">
    <location>
        <begin position="43"/>
        <end position="270"/>
    </location>
</feature>
<comment type="similarity">
    <text evidence="1">Belongs to the glycosyl hydrolase 16 family.</text>
</comment>
<dbReference type="EMBL" id="CP003969">
    <property type="protein sequence ID" value="AGP36606.1"/>
    <property type="molecule type" value="Genomic_DNA"/>
</dbReference>
<dbReference type="SUPFAM" id="SSF49899">
    <property type="entry name" value="Concanavalin A-like lectins/glucanases"/>
    <property type="match status" value="1"/>
</dbReference>
<dbReference type="PROSITE" id="PS51762">
    <property type="entry name" value="GH16_2"/>
    <property type="match status" value="1"/>
</dbReference>
<evidence type="ECO:0000256" key="2">
    <source>
        <dbReference type="ARBA" id="ARBA00022729"/>
    </source>
</evidence>
<feature type="region of interest" description="Disordered" evidence="6">
    <location>
        <begin position="1"/>
        <end position="40"/>
    </location>
</feature>
<gene>
    <name evidence="8" type="ORF">SCE1572_20165</name>
</gene>
<dbReference type="InterPro" id="IPR008264">
    <property type="entry name" value="Beta_glucanase"/>
</dbReference>
<feature type="active site" description="Proton donor" evidence="5">
    <location>
        <position position="152"/>
    </location>
</feature>
<protein>
    <recommendedName>
        <fullName evidence="7">GH16 domain-containing protein</fullName>
    </recommendedName>
</protein>
<dbReference type="GO" id="GO:0004553">
    <property type="term" value="F:hydrolase activity, hydrolyzing O-glycosyl compounds"/>
    <property type="evidence" value="ECO:0007669"/>
    <property type="project" value="InterPro"/>
</dbReference>
<evidence type="ECO:0000256" key="3">
    <source>
        <dbReference type="ARBA" id="ARBA00022801"/>
    </source>
</evidence>
<sequence length="270" mass="28887">MTGGDGGMPPEMPMTGGAGGTGGASSGATSGATAGGTGGAAGDGSFELVWEDPFDTVDLNRWQLMTHSWDGNLAQFTGENAAVSDGILHLSLTAANDTSKPFRGVEMRSRETLTYGKIEASARFARGSAVVSSLVLIYTPWPPDDWNELDIEFLGKNTDRVQFNHMVNIPPADPATGHLQFPELVTLDFNPAAGFHTYVIEWVPGEARFYVDGALMHTATEEMGRMVLPQNILLTIWASGSPGWAGPVDSSTAPTRAEYDWLRVYRYVGP</sequence>
<keyword evidence="3" id="KW-0378">Hydrolase</keyword>
<dbReference type="AlphaFoldDB" id="S4XW73"/>
<dbReference type="Gene3D" id="2.60.120.200">
    <property type="match status" value="1"/>
</dbReference>
<evidence type="ECO:0000313" key="8">
    <source>
        <dbReference type="EMBL" id="AGP36606.1"/>
    </source>
</evidence>
<reference evidence="8 9" key="1">
    <citation type="journal article" date="2013" name="Sci. Rep.">
        <title>Extraordinary expansion of a Sorangium cellulosum genome from an alkaline milieu.</title>
        <authorList>
            <person name="Han K."/>
            <person name="Li Z.F."/>
            <person name="Peng R."/>
            <person name="Zhu L.P."/>
            <person name="Zhou T."/>
            <person name="Wang L.G."/>
            <person name="Li S.G."/>
            <person name="Zhang X.B."/>
            <person name="Hu W."/>
            <person name="Wu Z.H."/>
            <person name="Qin N."/>
            <person name="Li Y.Z."/>
        </authorList>
    </citation>
    <scope>NUCLEOTIDE SEQUENCE [LARGE SCALE GENOMIC DNA]</scope>
    <source>
        <strain evidence="8 9">So0157-2</strain>
    </source>
</reference>
<evidence type="ECO:0000256" key="4">
    <source>
        <dbReference type="ARBA" id="ARBA00023295"/>
    </source>
</evidence>
<dbReference type="PANTHER" id="PTHR10963">
    <property type="entry name" value="GLYCOSYL HYDROLASE-RELATED"/>
    <property type="match status" value="1"/>
</dbReference>
<dbReference type="PROSITE" id="PS01034">
    <property type="entry name" value="GH16_1"/>
    <property type="match status" value="1"/>
</dbReference>
<dbReference type="STRING" id="1254432.SCE1572_20165"/>
<evidence type="ECO:0000256" key="6">
    <source>
        <dbReference type="SAM" id="MobiDB-lite"/>
    </source>
</evidence>
<feature type="compositionally biased region" description="Gly residues" evidence="6">
    <location>
        <begin position="16"/>
        <end position="25"/>
    </location>
</feature>